<dbReference type="OrthoDB" id="220028at2"/>
<evidence type="ECO:0000256" key="7">
    <source>
        <dbReference type="ARBA" id="ARBA00022840"/>
    </source>
</evidence>
<evidence type="ECO:0000256" key="3">
    <source>
        <dbReference type="ARBA" id="ARBA00022723"/>
    </source>
</evidence>
<keyword evidence="3" id="KW-0479">Metal-binding</keyword>
<dbReference type="InterPro" id="IPR006483">
    <property type="entry name" value="CRISPR-assoc_Cas3_HD"/>
</dbReference>
<feature type="region of interest" description="Disordered" evidence="9">
    <location>
        <begin position="124"/>
        <end position="159"/>
    </location>
</feature>
<dbReference type="GO" id="GO:0051607">
    <property type="term" value="P:defense response to virus"/>
    <property type="evidence" value="ECO:0007669"/>
    <property type="project" value="UniProtKB-KW"/>
</dbReference>
<keyword evidence="6" id="KW-0347">Helicase</keyword>
<name>A0A4S8FAD7_9BURK</name>
<dbReference type="Gene3D" id="1.10.3210.30">
    <property type="match status" value="1"/>
</dbReference>
<evidence type="ECO:0000313" key="11">
    <source>
        <dbReference type="EMBL" id="THU03991.1"/>
    </source>
</evidence>
<dbReference type="GO" id="GO:0005524">
    <property type="term" value="F:ATP binding"/>
    <property type="evidence" value="ECO:0007669"/>
    <property type="project" value="UniProtKB-KW"/>
</dbReference>
<dbReference type="Pfam" id="PF22590">
    <property type="entry name" value="Cas3-like_C_2"/>
    <property type="match status" value="1"/>
</dbReference>
<dbReference type="EMBL" id="STFG01000003">
    <property type="protein sequence ID" value="THU03991.1"/>
    <property type="molecule type" value="Genomic_DNA"/>
</dbReference>
<dbReference type="InterPro" id="IPR054712">
    <property type="entry name" value="Cas3-like_dom"/>
</dbReference>
<evidence type="ECO:0000256" key="2">
    <source>
        <dbReference type="ARBA" id="ARBA00009046"/>
    </source>
</evidence>
<accession>A0A4S8FAD7</accession>
<dbReference type="PROSITE" id="PS51643">
    <property type="entry name" value="HD_CAS3"/>
    <property type="match status" value="1"/>
</dbReference>
<comment type="similarity">
    <text evidence="2">In the central section; belongs to the CRISPR-associated helicase Cas3 family.</text>
</comment>
<protein>
    <recommendedName>
        <fullName evidence="10">HD Cas3-type domain-containing protein</fullName>
    </recommendedName>
</protein>
<dbReference type="GO" id="GO:0004386">
    <property type="term" value="F:helicase activity"/>
    <property type="evidence" value="ECO:0007669"/>
    <property type="project" value="UniProtKB-KW"/>
</dbReference>
<evidence type="ECO:0000256" key="6">
    <source>
        <dbReference type="ARBA" id="ARBA00022806"/>
    </source>
</evidence>
<keyword evidence="12" id="KW-1185">Reference proteome</keyword>
<evidence type="ECO:0000256" key="8">
    <source>
        <dbReference type="ARBA" id="ARBA00023118"/>
    </source>
</evidence>
<evidence type="ECO:0000313" key="12">
    <source>
        <dbReference type="Proteomes" id="UP000308917"/>
    </source>
</evidence>
<proteinExistence type="inferred from homology"/>
<sequence>MQSDKRAVTPIELAVRALTGAAGFLHDVGKLSLQFQHKLKEVKIERDGISHEWISAWICQRMLRAQRFDIASFEQAWNDWERAEDGVEAILRNDLAWCPFEQIADFDSALLMVIATHHRLFSRDSRPETKKGTCKKAKPTRPELAVSSPPQNHVDADTSRNQRWECTDWKSDAVNCQRWEHVLRLAQVQCLSGAGASHDQAFWHKAALMARAALILADHHVSSEVFADVEASASYTTEQIYANTTQSGGGSRRNQPLSWHLEQVGVRAMAYARAFETTDLPALSGASRERLNAGDLRSPTRFAWQGAACEFVAQIRDSTPGRHAFLIFNVAGTGSGKTRASMRVLEACQPVDKPVRVTAGFNLKSLTLQTASTYRHELGLGADECACVIGDPLARALHAYEQINDDTTATPEQFMASGCDSAEFLAALPDWLQQWQTRSHDQSMATLIAAPILVATMDYLVAAGEPNRQAHHAHALLRIAHSDLLIDEADSYDPHALVAVLRLVQLAAAFGRNVLVASATLSPVLAEAIEMAWQSGRQMLHSHEPSGAMGHTVLVSNHGAERGSQAEWSDRSQSFMDWYRQQMAQAYLRPQPIHRLAKILPIEQFKLLTKTVLGGAQRAHKSHHWLAKHPSYSKTVRVSIGLVRMANVDPLMHLANALAEASAKAPPSLQIKVCAYHAREIAMRRALKEQTLDALLKRHGDRDLADDAAIQVQLKELSEEIKDLVLIVLASPVEEIGRDHDFDWAIAELSSSHALIQLAGRVNRHRLVAVEQPNVFVLEKNIKALRDKRMCFTKPGLQLQDKNAADDVPLTHTNSSARHLLAPINGPVLNEGFAIDAGLVFDPSRRCHFAQEDDRAIAHLLSDARPFLLDDSSHWACDWFYKAFQLREPDAQTLWRVASLVNGKLRLEQYEPTRSGSAWIAKDGSAHETRPNFEVATWLCPSVDSAEHDFATLLQAFPSREQGKLLELGRQVSVRKERPPTITWAGACM</sequence>
<dbReference type="GO" id="GO:0016787">
    <property type="term" value="F:hydrolase activity"/>
    <property type="evidence" value="ECO:0007669"/>
    <property type="project" value="UniProtKB-KW"/>
</dbReference>
<evidence type="ECO:0000256" key="9">
    <source>
        <dbReference type="SAM" id="MobiDB-lite"/>
    </source>
</evidence>
<dbReference type="InterPro" id="IPR027417">
    <property type="entry name" value="P-loop_NTPase"/>
</dbReference>
<dbReference type="AlphaFoldDB" id="A0A4S8FAD7"/>
<dbReference type="RefSeq" id="WP_136572557.1">
    <property type="nucleotide sequence ID" value="NZ_STFG01000003.1"/>
</dbReference>
<dbReference type="SUPFAM" id="SSF52540">
    <property type="entry name" value="P-loop containing nucleoside triphosphate hydrolases"/>
    <property type="match status" value="1"/>
</dbReference>
<evidence type="ECO:0000256" key="4">
    <source>
        <dbReference type="ARBA" id="ARBA00022741"/>
    </source>
</evidence>
<dbReference type="Proteomes" id="UP000308917">
    <property type="component" value="Unassembled WGS sequence"/>
</dbReference>
<evidence type="ECO:0000259" key="10">
    <source>
        <dbReference type="PROSITE" id="PS51643"/>
    </source>
</evidence>
<keyword evidence="4" id="KW-0547">Nucleotide-binding</keyword>
<keyword evidence="7" id="KW-0067">ATP-binding</keyword>
<comment type="similarity">
    <text evidence="1">In the N-terminal section; belongs to the CRISPR-associated nuclease Cas3-HD family.</text>
</comment>
<gene>
    <name evidence="11" type="ORF">E9531_04495</name>
</gene>
<reference evidence="11 12" key="1">
    <citation type="journal article" date="2015" name="Antonie Van Leeuwenhoek">
        <title>Lampropedia puyangensis sp. nov., isolated from symptomatic bark of Populus ? euramericana canker and emended description of Lampropedia hyalina (Ehrenberg 1832) Lee et al. 2004.</title>
        <authorList>
            <person name="Li Y."/>
            <person name="Wang T."/>
            <person name="Piao C.G."/>
            <person name="Wang L.F."/>
            <person name="Tian G.Z."/>
            <person name="Zhu T.H."/>
            <person name="Guo M.W."/>
        </authorList>
    </citation>
    <scope>NUCLEOTIDE SEQUENCE [LARGE SCALE GENOMIC DNA]</scope>
    <source>
        <strain evidence="11 12">2-bin</strain>
    </source>
</reference>
<dbReference type="InterPro" id="IPR038257">
    <property type="entry name" value="CRISPR-assoc_Cas3_HD_sf"/>
</dbReference>
<evidence type="ECO:0000256" key="5">
    <source>
        <dbReference type="ARBA" id="ARBA00022801"/>
    </source>
</evidence>
<dbReference type="GO" id="GO:0046872">
    <property type="term" value="F:metal ion binding"/>
    <property type="evidence" value="ECO:0007669"/>
    <property type="project" value="UniProtKB-KW"/>
</dbReference>
<comment type="caution">
    <text evidence="11">The sequence shown here is derived from an EMBL/GenBank/DDBJ whole genome shotgun (WGS) entry which is preliminary data.</text>
</comment>
<evidence type="ECO:0000256" key="1">
    <source>
        <dbReference type="ARBA" id="ARBA00006847"/>
    </source>
</evidence>
<keyword evidence="5" id="KW-0378">Hydrolase</keyword>
<feature type="domain" description="HD Cas3-type" evidence="10">
    <location>
        <begin position="3"/>
        <end position="221"/>
    </location>
</feature>
<organism evidence="11 12">
    <name type="scientific">Lampropedia puyangensis</name>
    <dbReference type="NCBI Taxonomy" id="1330072"/>
    <lineage>
        <taxon>Bacteria</taxon>
        <taxon>Pseudomonadati</taxon>
        <taxon>Pseudomonadota</taxon>
        <taxon>Betaproteobacteria</taxon>
        <taxon>Burkholderiales</taxon>
        <taxon>Comamonadaceae</taxon>
        <taxon>Lampropedia</taxon>
    </lineage>
</organism>
<keyword evidence="8" id="KW-0051">Antiviral defense</keyword>